<evidence type="ECO:0000259" key="1">
    <source>
        <dbReference type="Pfam" id="PF12740"/>
    </source>
</evidence>
<feature type="domain" description="PET hydrolase/cutinase-like" evidence="1">
    <location>
        <begin position="21"/>
        <end position="156"/>
    </location>
</feature>
<reference evidence="2" key="1">
    <citation type="submission" date="2022-05" db="EMBL/GenBank/DDBJ databases">
        <authorList>
            <person name="Oliphant S.A."/>
            <person name="Watson-Haigh N.S."/>
            <person name="Sumby K.M."/>
            <person name="Gardner J.M."/>
            <person name="Jiranek V."/>
        </authorList>
    </citation>
    <scope>NUCLEOTIDE SEQUENCE</scope>
    <source>
        <strain evidence="2">KI4_A6</strain>
    </source>
</reference>
<organism evidence="2 3">
    <name type="scientific">Fructilactobacillus carniphilus</name>
    <dbReference type="NCBI Taxonomy" id="2940297"/>
    <lineage>
        <taxon>Bacteria</taxon>
        <taxon>Bacillati</taxon>
        <taxon>Bacillota</taxon>
        <taxon>Bacilli</taxon>
        <taxon>Lactobacillales</taxon>
        <taxon>Lactobacillaceae</taxon>
        <taxon>Fructilactobacillus</taxon>
    </lineage>
</organism>
<dbReference type="Pfam" id="PF12740">
    <property type="entry name" value="PETase"/>
    <property type="match status" value="1"/>
</dbReference>
<dbReference type="Gene3D" id="3.40.50.1820">
    <property type="entry name" value="alpha/beta hydrolase"/>
    <property type="match status" value="1"/>
</dbReference>
<dbReference type="GO" id="GO:0016787">
    <property type="term" value="F:hydrolase activity"/>
    <property type="evidence" value="ECO:0007669"/>
    <property type="project" value="UniProtKB-KW"/>
</dbReference>
<gene>
    <name evidence="2" type="ORF">M3M37_01660</name>
</gene>
<dbReference type="InterPro" id="IPR051411">
    <property type="entry name" value="Polyketide_trans_af380"/>
</dbReference>
<dbReference type="Gene3D" id="1.10.10.800">
    <property type="match status" value="1"/>
</dbReference>
<dbReference type="SUPFAM" id="SSF53474">
    <property type="entry name" value="alpha/beta-Hydrolases"/>
    <property type="match status" value="1"/>
</dbReference>
<dbReference type="InterPro" id="IPR029058">
    <property type="entry name" value="AB_hydrolase_fold"/>
</dbReference>
<keyword evidence="3" id="KW-1185">Reference proteome</keyword>
<proteinExistence type="predicted"/>
<dbReference type="Proteomes" id="UP001056164">
    <property type="component" value="Chromosome"/>
</dbReference>
<keyword evidence="2" id="KW-0378">Hydrolase</keyword>
<dbReference type="PANTHER" id="PTHR47751">
    <property type="entry name" value="SUPERFAMILY HYDROLASE, PUTATIVE (AFU_ORTHOLOGUE AFUA_2G16580)-RELATED"/>
    <property type="match status" value="1"/>
</dbReference>
<name>A0ABY5C0Y1_9LACO</name>
<dbReference type="PANTHER" id="PTHR47751:SF1">
    <property type="entry name" value="SUPERFAMILY HYDROLASE, PUTATIVE (AFU_ORTHOLOGUE AFUA_2G16580)-RELATED"/>
    <property type="match status" value="1"/>
</dbReference>
<dbReference type="InterPro" id="IPR041127">
    <property type="entry name" value="PET_hydrolase/cutinase-like"/>
</dbReference>
<dbReference type="RefSeq" id="WP_252795433.1">
    <property type="nucleotide sequence ID" value="NZ_CP097121.1"/>
</dbReference>
<sequence length="314" mass="34537">MIKKENVTFPVRELNDLEMKGQLFFPADFDPTKKHPAIVVNHPTSSDFNQTSGKIYATKLAQHGWLALAYDSPYQGQSAGEPHNSEIPFARTVGVIAAIDFLDTLDYVDPDKIGAMGICGGGGFTLNAAKIDKRIKAVAGVAPANVGMVYRETFGPNNDALIATLNDMAQQRTAEAQGAAVKHIPVLPASQEERIKSGITDIDIEQAIDYYLTPRGNDQYAPNQFVYTSLAFDFGYDPLDLADKLATQPLELIVGDIPGGFASYRFAYEYYDRAATQDKELTVFPNTTHYDLYDQPEATDKAVTKLDEFFTAKL</sequence>
<accession>A0ABY5C0Y1</accession>
<evidence type="ECO:0000313" key="3">
    <source>
        <dbReference type="Proteomes" id="UP001056164"/>
    </source>
</evidence>
<dbReference type="EMBL" id="CP097121">
    <property type="protein sequence ID" value="USS90940.1"/>
    <property type="molecule type" value="Genomic_DNA"/>
</dbReference>
<evidence type="ECO:0000313" key="2">
    <source>
        <dbReference type="EMBL" id="USS90940.1"/>
    </source>
</evidence>
<protein>
    <submittedName>
        <fullName evidence="2">Alpha/beta hydrolase</fullName>
    </submittedName>
</protein>